<gene>
    <name evidence="2" type="ORF">PX52LOC_07660</name>
</gene>
<dbReference type="EMBL" id="CP042425">
    <property type="protein sequence ID" value="QEL20555.1"/>
    <property type="molecule type" value="Genomic_DNA"/>
</dbReference>
<evidence type="ECO:0000256" key="1">
    <source>
        <dbReference type="SAM" id="MobiDB-lite"/>
    </source>
</evidence>
<organism evidence="2 3">
    <name type="scientific">Limnoglobus roseus</name>
    <dbReference type="NCBI Taxonomy" id="2598579"/>
    <lineage>
        <taxon>Bacteria</taxon>
        <taxon>Pseudomonadati</taxon>
        <taxon>Planctomycetota</taxon>
        <taxon>Planctomycetia</taxon>
        <taxon>Gemmatales</taxon>
        <taxon>Gemmataceae</taxon>
        <taxon>Limnoglobus</taxon>
    </lineage>
</organism>
<evidence type="ECO:0000313" key="3">
    <source>
        <dbReference type="Proteomes" id="UP000324974"/>
    </source>
</evidence>
<proteinExistence type="predicted"/>
<dbReference type="KEGG" id="lrs:PX52LOC_07660"/>
<sequence>MTVTVPSTLDLTAIAAMSALLTGVQSVYYRQHPGKLAADAYAIAAAMRDHTGTDASPGTPPLATFPRSA</sequence>
<dbReference type="AlphaFoldDB" id="A0A5C1APN9"/>
<feature type="region of interest" description="Disordered" evidence="1">
    <location>
        <begin position="50"/>
        <end position="69"/>
    </location>
</feature>
<dbReference type="Proteomes" id="UP000324974">
    <property type="component" value="Chromosome"/>
</dbReference>
<keyword evidence="3" id="KW-1185">Reference proteome</keyword>
<reference evidence="3" key="1">
    <citation type="submission" date="2019-08" db="EMBL/GenBank/DDBJ databases">
        <title>Limnoglobus roseus gen. nov., sp. nov., a novel freshwater planctomycete with a giant genome from the family Gemmataceae.</title>
        <authorList>
            <person name="Kulichevskaya I.S."/>
            <person name="Naumoff D.G."/>
            <person name="Miroshnikov K."/>
            <person name="Ivanova A."/>
            <person name="Philippov D.A."/>
            <person name="Hakobyan A."/>
            <person name="Rijpstra I.C."/>
            <person name="Sinninghe Damste J.S."/>
            <person name="Liesack W."/>
            <person name="Dedysh S.N."/>
        </authorList>
    </citation>
    <scope>NUCLEOTIDE SEQUENCE [LARGE SCALE GENOMIC DNA]</scope>
    <source>
        <strain evidence="3">PX52</strain>
    </source>
</reference>
<protein>
    <submittedName>
        <fullName evidence="2">Uncharacterized protein</fullName>
    </submittedName>
</protein>
<dbReference type="RefSeq" id="WP_149114839.1">
    <property type="nucleotide sequence ID" value="NZ_CP042425.1"/>
</dbReference>
<name>A0A5C1APN9_9BACT</name>
<evidence type="ECO:0000313" key="2">
    <source>
        <dbReference type="EMBL" id="QEL20555.1"/>
    </source>
</evidence>
<accession>A0A5C1APN9</accession>